<organism evidence="1 2">
    <name type="scientific">Durusdinium trenchii</name>
    <dbReference type="NCBI Taxonomy" id="1381693"/>
    <lineage>
        <taxon>Eukaryota</taxon>
        <taxon>Sar</taxon>
        <taxon>Alveolata</taxon>
        <taxon>Dinophyceae</taxon>
        <taxon>Suessiales</taxon>
        <taxon>Symbiodiniaceae</taxon>
        <taxon>Durusdinium</taxon>
    </lineage>
</organism>
<evidence type="ECO:0008006" key="3">
    <source>
        <dbReference type="Google" id="ProtNLM"/>
    </source>
</evidence>
<dbReference type="Proteomes" id="UP001642464">
    <property type="component" value="Unassembled WGS sequence"/>
</dbReference>
<evidence type="ECO:0000313" key="2">
    <source>
        <dbReference type="Proteomes" id="UP001642464"/>
    </source>
</evidence>
<accession>A0ABP0S6Q2</accession>
<feature type="non-terminal residue" evidence="1">
    <location>
        <position position="1"/>
    </location>
</feature>
<sequence>EFNRRQFLVKWCVVSGQMAGFHACSSADCCNGASSVDYYGLKVKRERVFILARKEDRACTLFEAGYLRFTFRFHTHCVLPSHLQFWQGIDVMSSAEIEAEAHKCHHFRAKPRLSTWLTNDRRPDDVSRLRACGNIVIPQMAQVAVSLLAKL</sequence>
<dbReference type="EMBL" id="CAXAMM010043007">
    <property type="protein sequence ID" value="CAK9107975.1"/>
    <property type="molecule type" value="Genomic_DNA"/>
</dbReference>
<proteinExistence type="predicted"/>
<reference evidence="1 2" key="1">
    <citation type="submission" date="2024-02" db="EMBL/GenBank/DDBJ databases">
        <authorList>
            <person name="Chen Y."/>
            <person name="Shah S."/>
            <person name="Dougan E. K."/>
            <person name="Thang M."/>
            <person name="Chan C."/>
        </authorList>
    </citation>
    <scope>NUCLEOTIDE SEQUENCE [LARGE SCALE GENOMIC DNA]</scope>
</reference>
<protein>
    <recommendedName>
        <fullName evidence="3">DNA (cytosine-5-)-methyltransferase</fullName>
    </recommendedName>
</protein>
<gene>
    <name evidence="1" type="ORF">SCF082_LOCUS50243</name>
</gene>
<keyword evidence="2" id="KW-1185">Reference proteome</keyword>
<comment type="caution">
    <text evidence="1">The sequence shown here is derived from an EMBL/GenBank/DDBJ whole genome shotgun (WGS) entry which is preliminary data.</text>
</comment>
<evidence type="ECO:0000313" key="1">
    <source>
        <dbReference type="EMBL" id="CAK9107975.1"/>
    </source>
</evidence>
<name>A0ABP0S6Q2_9DINO</name>